<feature type="domain" description="HAMP" evidence="13">
    <location>
        <begin position="184"/>
        <end position="237"/>
    </location>
</feature>
<dbReference type="InterPro" id="IPR036097">
    <property type="entry name" value="HisK_dim/P_sf"/>
</dbReference>
<dbReference type="CDD" id="cd00075">
    <property type="entry name" value="HATPase"/>
    <property type="match status" value="1"/>
</dbReference>
<evidence type="ECO:0000259" key="13">
    <source>
        <dbReference type="PROSITE" id="PS50885"/>
    </source>
</evidence>
<dbReference type="SMART" id="SM00387">
    <property type="entry name" value="HATPase_c"/>
    <property type="match status" value="1"/>
</dbReference>
<dbReference type="InterPro" id="IPR003594">
    <property type="entry name" value="HATPase_dom"/>
</dbReference>
<dbReference type="PROSITE" id="PS50885">
    <property type="entry name" value="HAMP"/>
    <property type="match status" value="1"/>
</dbReference>
<keyword evidence="9" id="KW-0902">Two-component regulatory system</keyword>
<keyword evidence="7" id="KW-0418">Kinase</keyword>
<dbReference type="eggNOG" id="COG2205">
    <property type="taxonomic scope" value="Bacteria"/>
</dbReference>
<organism evidence="14 15">
    <name type="scientific">Sphingomonas sanxanigenens DSM 19645 = NX02</name>
    <dbReference type="NCBI Taxonomy" id="1123269"/>
    <lineage>
        <taxon>Bacteria</taxon>
        <taxon>Pseudomonadati</taxon>
        <taxon>Pseudomonadota</taxon>
        <taxon>Alphaproteobacteria</taxon>
        <taxon>Sphingomonadales</taxon>
        <taxon>Sphingomonadaceae</taxon>
        <taxon>Sphingomonas</taxon>
    </lineage>
</organism>
<reference evidence="14 15" key="1">
    <citation type="submission" date="2013-07" db="EMBL/GenBank/DDBJ databases">
        <title>Completed genome of Sphingomonas sanxanigenens NX02.</title>
        <authorList>
            <person name="Ma T."/>
            <person name="Huang H."/>
            <person name="Wu M."/>
            <person name="Li X."/>
            <person name="Li G."/>
        </authorList>
    </citation>
    <scope>NUCLEOTIDE SEQUENCE [LARGE SCALE GENOMIC DNA]</scope>
    <source>
        <strain evidence="14 15">NX02</strain>
    </source>
</reference>
<evidence type="ECO:0000256" key="8">
    <source>
        <dbReference type="ARBA" id="ARBA00022989"/>
    </source>
</evidence>
<dbReference type="Pfam" id="PF00672">
    <property type="entry name" value="HAMP"/>
    <property type="match status" value="1"/>
</dbReference>
<dbReference type="CDD" id="cd06225">
    <property type="entry name" value="HAMP"/>
    <property type="match status" value="1"/>
</dbReference>
<evidence type="ECO:0000259" key="12">
    <source>
        <dbReference type="PROSITE" id="PS50109"/>
    </source>
</evidence>
<dbReference type="STRING" id="1123269.NX02_10580"/>
<evidence type="ECO:0000256" key="9">
    <source>
        <dbReference type="ARBA" id="ARBA00023012"/>
    </source>
</evidence>
<dbReference type="Pfam" id="PF02518">
    <property type="entry name" value="HATPase_c"/>
    <property type="match status" value="1"/>
</dbReference>
<comment type="catalytic activity">
    <reaction evidence="1">
        <text>ATP + protein L-histidine = ADP + protein N-phospho-L-histidine.</text>
        <dbReference type="EC" id="2.7.13.3"/>
    </reaction>
</comment>
<dbReference type="AlphaFoldDB" id="W0ABZ5"/>
<dbReference type="GO" id="GO:0005886">
    <property type="term" value="C:plasma membrane"/>
    <property type="evidence" value="ECO:0007669"/>
    <property type="project" value="TreeGrafter"/>
</dbReference>
<dbReference type="SUPFAM" id="SSF47384">
    <property type="entry name" value="Homodimeric domain of signal transducing histidine kinase"/>
    <property type="match status" value="1"/>
</dbReference>
<dbReference type="PATRIC" id="fig|1123269.5.peg.2052"/>
<feature type="domain" description="Histidine kinase" evidence="12">
    <location>
        <begin position="245"/>
        <end position="458"/>
    </location>
</feature>
<evidence type="ECO:0000256" key="7">
    <source>
        <dbReference type="ARBA" id="ARBA00022777"/>
    </source>
</evidence>
<dbReference type="KEGG" id="ssan:NX02_10580"/>
<sequence>MTMLRWPSGLRSLSARLALLYALIFCISVAVLLALTHWAAIRRPMGLIEQDILTESSGAAGLYALDGQAAAIRMLHARATEIAERKAYHVLVAPSGEVLTTNLPSVPRRLIGWRRVEADIFSGGEEDDHMALMFGRRLPDGAVLAVGRDIEKIDDLRRGLARVAVSMLGMTVVLALIGGVLMSRAIGRRLESVSATARRVIGGDLSERIPLRGTGDDFDQLAETLNLMLARIELLVESVHRVSDSIAHELRTPLARLRANLEDLAVTHPAGTPAAEALLDQASQEAARLQSVFDALLRIARIEVGRHQRDDVAFDLAALLADAVEFYGPEAQDRDIALVTAIDTGLCIVADRDLIFQAVSNLLDNAIKYTPSGGTVQIRATRHGTTLHLVIEDNGSGVDPQYLPRLTERFFRAPNSGQSGTGLGLALVAAVARVHGSDLAFETSAAGFRVIWSLVDVAVGGDRPKA</sequence>
<evidence type="ECO:0000256" key="11">
    <source>
        <dbReference type="SAM" id="Phobius"/>
    </source>
</evidence>
<evidence type="ECO:0000256" key="10">
    <source>
        <dbReference type="ARBA" id="ARBA00023136"/>
    </source>
</evidence>
<dbReference type="InterPro" id="IPR003660">
    <property type="entry name" value="HAMP_dom"/>
</dbReference>
<dbReference type="CDD" id="cd00082">
    <property type="entry name" value="HisKA"/>
    <property type="match status" value="1"/>
</dbReference>
<dbReference type="PANTHER" id="PTHR45436">
    <property type="entry name" value="SENSOR HISTIDINE KINASE YKOH"/>
    <property type="match status" value="1"/>
</dbReference>
<dbReference type="Gene3D" id="6.10.340.10">
    <property type="match status" value="1"/>
</dbReference>
<protein>
    <recommendedName>
        <fullName evidence="3">histidine kinase</fullName>
        <ecNumber evidence="3">2.7.13.3</ecNumber>
    </recommendedName>
</protein>
<evidence type="ECO:0000256" key="5">
    <source>
        <dbReference type="ARBA" id="ARBA00022679"/>
    </source>
</evidence>
<keyword evidence="6 11" id="KW-0812">Transmembrane</keyword>
<keyword evidence="5" id="KW-0808">Transferase</keyword>
<accession>W0ABZ5</accession>
<dbReference type="PANTHER" id="PTHR45436:SF8">
    <property type="entry name" value="HISTIDINE KINASE"/>
    <property type="match status" value="1"/>
</dbReference>
<dbReference type="Pfam" id="PF00512">
    <property type="entry name" value="HisKA"/>
    <property type="match status" value="1"/>
</dbReference>
<evidence type="ECO:0000313" key="15">
    <source>
        <dbReference type="Proteomes" id="UP000018851"/>
    </source>
</evidence>
<dbReference type="GO" id="GO:0000155">
    <property type="term" value="F:phosphorelay sensor kinase activity"/>
    <property type="evidence" value="ECO:0007669"/>
    <property type="project" value="InterPro"/>
</dbReference>
<dbReference type="Gene3D" id="3.30.565.10">
    <property type="entry name" value="Histidine kinase-like ATPase, C-terminal domain"/>
    <property type="match status" value="1"/>
</dbReference>
<dbReference type="EC" id="2.7.13.3" evidence="3"/>
<keyword evidence="15" id="KW-1185">Reference proteome</keyword>
<dbReference type="SUPFAM" id="SSF55874">
    <property type="entry name" value="ATPase domain of HSP90 chaperone/DNA topoisomerase II/histidine kinase"/>
    <property type="match status" value="1"/>
</dbReference>
<feature type="transmembrane region" description="Helical" evidence="11">
    <location>
        <begin position="160"/>
        <end position="182"/>
    </location>
</feature>
<dbReference type="PROSITE" id="PS50109">
    <property type="entry name" value="HIS_KIN"/>
    <property type="match status" value="1"/>
</dbReference>
<feature type="transmembrane region" description="Helical" evidence="11">
    <location>
        <begin position="20"/>
        <end position="41"/>
    </location>
</feature>
<comment type="subcellular location">
    <subcellularLocation>
        <location evidence="2">Membrane</location>
    </subcellularLocation>
</comment>
<evidence type="ECO:0000256" key="1">
    <source>
        <dbReference type="ARBA" id="ARBA00000085"/>
    </source>
</evidence>
<dbReference type="EMBL" id="CP006644">
    <property type="protein sequence ID" value="AHE53833.1"/>
    <property type="molecule type" value="Genomic_DNA"/>
</dbReference>
<evidence type="ECO:0000256" key="4">
    <source>
        <dbReference type="ARBA" id="ARBA00022553"/>
    </source>
</evidence>
<keyword evidence="4" id="KW-0597">Phosphoprotein</keyword>
<dbReference type="InterPro" id="IPR050428">
    <property type="entry name" value="TCS_sensor_his_kinase"/>
</dbReference>
<evidence type="ECO:0000256" key="6">
    <source>
        <dbReference type="ARBA" id="ARBA00022692"/>
    </source>
</evidence>
<evidence type="ECO:0000256" key="3">
    <source>
        <dbReference type="ARBA" id="ARBA00012438"/>
    </source>
</evidence>
<dbReference type="InterPro" id="IPR036890">
    <property type="entry name" value="HATPase_C_sf"/>
</dbReference>
<dbReference type="InterPro" id="IPR003661">
    <property type="entry name" value="HisK_dim/P_dom"/>
</dbReference>
<evidence type="ECO:0000256" key="2">
    <source>
        <dbReference type="ARBA" id="ARBA00004370"/>
    </source>
</evidence>
<gene>
    <name evidence="14" type="ORF">NX02_10580</name>
</gene>
<dbReference type="Proteomes" id="UP000018851">
    <property type="component" value="Chromosome"/>
</dbReference>
<dbReference type="InterPro" id="IPR004358">
    <property type="entry name" value="Sig_transdc_His_kin-like_C"/>
</dbReference>
<dbReference type="PRINTS" id="PR00344">
    <property type="entry name" value="BCTRLSENSOR"/>
</dbReference>
<keyword evidence="8 11" id="KW-1133">Transmembrane helix</keyword>
<evidence type="ECO:0000313" key="14">
    <source>
        <dbReference type="EMBL" id="AHE53833.1"/>
    </source>
</evidence>
<dbReference type="SMART" id="SM00304">
    <property type="entry name" value="HAMP"/>
    <property type="match status" value="1"/>
</dbReference>
<dbReference type="SMART" id="SM00388">
    <property type="entry name" value="HisKA"/>
    <property type="match status" value="1"/>
</dbReference>
<keyword evidence="10 11" id="KW-0472">Membrane</keyword>
<dbReference type="Gene3D" id="1.10.287.130">
    <property type="match status" value="1"/>
</dbReference>
<name>W0ABZ5_9SPHN</name>
<proteinExistence type="predicted"/>
<dbReference type="SUPFAM" id="SSF158472">
    <property type="entry name" value="HAMP domain-like"/>
    <property type="match status" value="1"/>
</dbReference>
<dbReference type="InterPro" id="IPR005467">
    <property type="entry name" value="His_kinase_dom"/>
</dbReference>
<dbReference type="HOGENOM" id="CLU_000445_89_6_5"/>